<dbReference type="PROSITE" id="PS00783">
    <property type="entry name" value="RIBOSOMAL_L13"/>
    <property type="match status" value="1"/>
</dbReference>
<proteinExistence type="inferred from homology"/>
<dbReference type="NCBIfam" id="TIGR01077">
    <property type="entry name" value="L13_A_E"/>
    <property type="match status" value="1"/>
</dbReference>
<evidence type="ECO:0000313" key="6">
    <source>
        <dbReference type="EMBL" id="HEU97527.1"/>
    </source>
</evidence>
<dbReference type="PANTHER" id="PTHR11545:SF3">
    <property type="entry name" value="LARGE RIBOSOMAL SUBUNIT PROTEIN UL13"/>
    <property type="match status" value="1"/>
</dbReference>
<gene>
    <name evidence="4" type="primary">rpl13</name>
    <name evidence="6" type="ORF">ENO36_01550</name>
</gene>
<dbReference type="CDD" id="cd00392">
    <property type="entry name" value="Ribosomal_L13"/>
    <property type="match status" value="1"/>
</dbReference>
<reference evidence="6" key="1">
    <citation type="journal article" date="2020" name="mSystems">
        <title>Genome- and Community-Level Interaction Insights into Carbon Utilization and Element Cycling Functions of Hydrothermarchaeota in Hydrothermal Sediment.</title>
        <authorList>
            <person name="Zhou Z."/>
            <person name="Liu Y."/>
            <person name="Xu W."/>
            <person name="Pan J."/>
            <person name="Luo Z.H."/>
            <person name="Li M."/>
        </authorList>
    </citation>
    <scope>NUCLEOTIDE SEQUENCE [LARGE SCALE GENOMIC DNA]</scope>
    <source>
        <strain evidence="6">SpSt-1259</strain>
    </source>
</reference>
<dbReference type="AlphaFoldDB" id="A0A7C2UQ18"/>
<comment type="subunit">
    <text evidence="4">Part of the 50S ribosomal subunit.</text>
</comment>
<comment type="function">
    <text evidence="4">This protein is one of the early assembly proteins of the 50S ribosomal subunit, although it is not seen to bind rRNA by itself. It is important during the early stages of 50S assembly.</text>
</comment>
<protein>
    <recommendedName>
        <fullName evidence="4">Large ribosomal subunit protein uL13</fullName>
    </recommendedName>
</protein>
<evidence type="ECO:0000256" key="2">
    <source>
        <dbReference type="ARBA" id="ARBA00022980"/>
    </source>
</evidence>
<dbReference type="GO" id="GO:0017148">
    <property type="term" value="P:negative regulation of translation"/>
    <property type="evidence" value="ECO:0007669"/>
    <property type="project" value="TreeGrafter"/>
</dbReference>
<dbReference type="Proteomes" id="UP000885664">
    <property type="component" value="Unassembled WGS sequence"/>
</dbReference>
<dbReference type="HAMAP" id="MF_01366">
    <property type="entry name" value="Ribosomal_uL13"/>
    <property type="match status" value="1"/>
</dbReference>
<keyword evidence="3 4" id="KW-0687">Ribonucleoprotein</keyword>
<dbReference type="EMBL" id="DSFE01000038">
    <property type="protein sequence ID" value="HEU97527.1"/>
    <property type="molecule type" value="Genomic_DNA"/>
</dbReference>
<dbReference type="SUPFAM" id="SSF52161">
    <property type="entry name" value="Ribosomal protein L13"/>
    <property type="match status" value="1"/>
</dbReference>
<dbReference type="NCBIfam" id="NF005004">
    <property type="entry name" value="PRK06394.1"/>
    <property type="match status" value="1"/>
</dbReference>
<keyword evidence="2 4" id="KW-0689">Ribosomal protein</keyword>
<dbReference type="GO" id="GO:0022625">
    <property type="term" value="C:cytosolic large ribosomal subunit"/>
    <property type="evidence" value="ECO:0007669"/>
    <property type="project" value="UniProtKB-UniRule"/>
</dbReference>
<dbReference type="Pfam" id="PF00572">
    <property type="entry name" value="Ribosomal_L13"/>
    <property type="match status" value="1"/>
</dbReference>
<dbReference type="InterPro" id="IPR036899">
    <property type="entry name" value="Ribosomal_uL13_sf"/>
</dbReference>
<sequence length="151" mass="16783">MSVESQESEVLIDATGLILGRMASVIAKMLLQGKKVIVVNAEKAVISGEKRRIEEGYRNLWKVRTFRNPDKQGMRRPKNPAGIVKRTIKGMLPEKPKGREALKNLKVYVGLPKELEGKTLIKIESADASKLNTKYITVGELAKLLGWGEKA</sequence>
<dbReference type="Gene3D" id="3.90.1180.10">
    <property type="entry name" value="Ribosomal protein L13"/>
    <property type="match status" value="1"/>
</dbReference>
<evidence type="ECO:0000256" key="1">
    <source>
        <dbReference type="ARBA" id="ARBA00006227"/>
    </source>
</evidence>
<name>A0A7C2UQ18_9CREN</name>
<accession>A0A7C2UQ18</accession>
<dbReference type="InterPro" id="IPR005822">
    <property type="entry name" value="Ribosomal_uL13"/>
</dbReference>
<evidence type="ECO:0000256" key="5">
    <source>
        <dbReference type="RuleBase" id="RU003877"/>
    </source>
</evidence>
<comment type="similarity">
    <text evidence="1 4 5">Belongs to the universal ribosomal protein uL13 family.</text>
</comment>
<dbReference type="GO" id="GO:0003735">
    <property type="term" value="F:structural constituent of ribosome"/>
    <property type="evidence" value="ECO:0007669"/>
    <property type="project" value="UniProtKB-UniRule"/>
</dbReference>
<evidence type="ECO:0000256" key="4">
    <source>
        <dbReference type="HAMAP-Rule" id="MF_01366"/>
    </source>
</evidence>
<dbReference type="GO" id="GO:0003729">
    <property type="term" value="F:mRNA binding"/>
    <property type="evidence" value="ECO:0007669"/>
    <property type="project" value="TreeGrafter"/>
</dbReference>
<evidence type="ECO:0000256" key="3">
    <source>
        <dbReference type="ARBA" id="ARBA00023274"/>
    </source>
</evidence>
<dbReference type="InterPro" id="IPR005823">
    <property type="entry name" value="Ribosomal_uL13_bac-type"/>
</dbReference>
<comment type="caution">
    <text evidence="6">The sequence shown here is derived from an EMBL/GenBank/DDBJ whole genome shotgun (WGS) entry which is preliminary data.</text>
</comment>
<dbReference type="GO" id="GO:0006412">
    <property type="term" value="P:translation"/>
    <property type="evidence" value="ECO:0007669"/>
    <property type="project" value="UniProtKB-UniRule"/>
</dbReference>
<dbReference type="PANTHER" id="PTHR11545">
    <property type="entry name" value="RIBOSOMAL PROTEIN L13"/>
    <property type="match status" value="1"/>
</dbReference>
<dbReference type="InterPro" id="IPR023563">
    <property type="entry name" value="Ribosomal_uL13_CS"/>
</dbReference>
<dbReference type="PIRSF" id="PIRSF002181">
    <property type="entry name" value="Ribosomal_L13"/>
    <property type="match status" value="1"/>
</dbReference>
<organism evidence="6">
    <name type="scientific">Fervidicoccus fontis</name>
    <dbReference type="NCBI Taxonomy" id="683846"/>
    <lineage>
        <taxon>Archaea</taxon>
        <taxon>Thermoproteota</taxon>
        <taxon>Thermoprotei</taxon>
        <taxon>Fervidicoccales</taxon>
        <taxon>Fervidicoccaceae</taxon>
        <taxon>Fervidicoccus</taxon>
    </lineage>
</organism>
<dbReference type="InterPro" id="IPR005755">
    <property type="entry name" value="Ribosomal_uL13_euk/arc"/>
</dbReference>